<dbReference type="EMBL" id="KN832994">
    <property type="protein sequence ID" value="KIM82511.1"/>
    <property type="molecule type" value="Genomic_DNA"/>
</dbReference>
<dbReference type="HOGENOM" id="CLU_3015000_0_0_1"/>
<name>A0A0C3FUC0_PILCF</name>
<organism evidence="2 3">
    <name type="scientific">Piloderma croceum (strain F 1598)</name>
    <dbReference type="NCBI Taxonomy" id="765440"/>
    <lineage>
        <taxon>Eukaryota</taxon>
        <taxon>Fungi</taxon>
        <taxon>Dikarya</taxon>
        <taxon>Basidiomycota</taxon>
        <taxon>Agaricomycotina</taxon>
        <taxon>Agaricomycetes</taxon>
        <taxon>Agaricomycetidae</taxon>
        <taxon>Atheliales</taxon>
        <taxon>Atheliaceae</taxon>
        <taxon>Piloderma</taxon>
    </lineage>
</organism>
<sequence>MICSVVYIIGLVALDIVKGTMMGGNVRCIFKEWHRPSHYKSAWEPVRPTWTAELLE</sequence>
<proteinExistence type="predicted"/>
<keyword evidence="3" id="KW-1185">Reference proteome</keyword>
<evidence type="ECO:0000256" key="1">
    <source>
        <dbReference type="SAM" id="SignalP"/>
    </source>
</evidence>
<dbReference type="AlphaFoldDB" id="A0A0C3FUC0"/>
<reference evidence="2 3" key="1">
    <citation type="submission" date="2014-04" db="EMBL/GenBank/DDBJ databases">
        <authorList>
            <consortium name="DOE Joint Genome Institute"/>
            <person name="Kuo A."/>
            <person name="Tarkka M."/>
            <person name="Buscot F."/>
            <person name="Kohler A."/>
            <person name="Nagy L.G."/>
            <person name="Floudas D."/>
            <person name="Copeland A."/>
            <person name="Barry K.W."/>
            <person name="Cichocki N."/>
            <person name="Veneault-Fourrey C."/>
            <person name="LaButti K."/>
            <person name="Lindquist E.A."/>
            <person name="Lipzen A."/>
            <person name="Lundell T."/>
            <person name="Morin E."/>
            <person name="Murat C."/>
            <person name="Sun H."/>
            <person name="Tunlid A."/>
            <person name="Henrissat B."/>
            <person name="Grigoriev I.V."/>
            <person name="Hibbett D.S."/>
            <person name="Martin F."/>
            <person name="Nordberg H.P."/>
            <person name="Cantor M.N."/>
            <person name="Hua S.X."/>
        </authorList>
    </citation>
    <scope>NUCLEOTIDE SEQUENCE [LARGE SCALE GENOMIC DNA]</scope>
    <source>
        <strain evidence="2 3">F 1598</strain>
    </source>
</reference>
<evidence type="ECO:0000313" key="3">
    <source>
        <dbReference type="Proteomes" id="UP000054166"/>
    </source>
</evidence>
<evidence type="ECO:0000313" key="2">
    <source>
        <dbReference type="EMBL" id="KIM82511.1"/>
    </source>
</evidence>
<protein>
    <recommendedName>
        <fullName evidence="4">Chromo domain-containing protein</fullName>
    </recommendedName>
</protein>
<dbReference type="Proteomes" id="UP000054166">
    <property type="component" value="Unassembled WGS sequence"/>
</dbReference>
<gene>
    <name evidence="2" type="ORF">PILCRDRAFT_464498</name>
</gene>
<keyword evidence="1" id="KW-0732">Signal</keyword>
<feature type="signal peptide" evidence="1">
    <location>
        <begin position="1"/>
        <end position="19"/>
    </location>
</feature>
<evidence type="ECO:0008006" key="4">
    <source>
        <dbReference type="Google" id="ProtNLM"/>
    </source>
</evidence>
<feature type="chain" id="PRO_5002177420" description="Chromo domain-containing protein" evidence="1">
    <location>
        <begin position="20"/>
        <end position="56"/>
    </location>
</feature>
<accession>A0A0C3FUC0</accession>
<reference evidence="3" key="2">
    <citation type="submission" date="2015-01" db="EMBL/GenBank/DDBJ databases">
        <title>Evolutionary Origins and Diversification of the Mycorrhizal Mutualists.</title>
        <authorList>
            <consortium name="DOE Joint Genome Institute"/>
            <consortium name="Mycorrhizal Genomics Consortium"/>
            <person name="Kohler A."/>
            <person name="Kuo A."/>
            <person name="Nagy L.G."/>
            <person name="Floudas D."/>
            <person name="Copeland A."/>
            <person name="Barry K.W."/>
            <person name="Cichocki N."/>
            <person name="Veneault-Fourrey C."/>
            <person name="LaButti K."/>
            <person name="Lindquist E.A."/>
            <person name="Lipzen A."/>
            <person name="Lundell T."/>
            <person name="Morin E."/>
            <person name="Murat C."/>
            <person name="Riley R."/>
            <person name="Ohm R."/>
            <person name="Sun H."/>
            <person name="Tunlid A."/>
            <person name="Henrissat B."/>
            <person name="Grigoriev I.V."/>
            <person name="Hibbett D.S."/>
            <person name="Martin F."/>
        </authorList>
    </citation>
    <scope>NUCLEOTIDE SEQUENCE [LARGE SCALE GENOMIC DNA]</scope>
    <source>
        <strain evidence="3">F 1598</strain>
    </source>
</reference>
<dbReference type="InParanoid" id="A0A0C3FUC0"/>